<organism evidence="2 3">
    <name type="scientific">Polarella glacialis</name>
    <name type="common">Dinoflagellate</name>
    <dbReference type="NCBI Taxonomy" id="89957"/>
    <lineage>
        <taxon>Eukaryota</taxon>
        <taxon>Sar</taxon>
        <taxon>Alveolata</taxon>
        <taxon>Dinophyceae</taxon>
        <taxon>Suessiales</taxon>
        <taxon>Suessiaceae</taxon>
        <taxon>Polarella</taxon>
    </lineage>
</organism>
<evidence type="ECO:0000256" key="1">
    <source>
        <dbReference type="SAM" id="MobiDB-lite"/>
    </source>
</evidence>
<evidence type="ECO:0000313" key="2">
    <source>
        <dbReference type="EMBL" id="CAE8626133.1"/>
    </source>
</evidence>
<feature type="compositionally biased region" description="Basic and acidic residues" evidence="1">
    <location>
        <begin position="145"/>
        <end position="157"/>
    </location>
</feature>
<feature type="region of interest" description="Disordered" evidence="1">
    <location>
        <begin position="1"/>
        <end position="189"/>
    </location>
</feature>
<feature type="compositionally biased region" description="Basic and acidic residues" evidence="1">
    <location>
        <begin position="68"/>
        <end position="108"/>
    </location>
</feature>
<comment type="caution">
    <text evidence="2">The sequence shown here is derived from an EMBL/GenBank/DDBJ whole genome shotgun (WGS) entry which is preliminary data.</text>
</comment>
<feature type="compositionally biased region" description="Polar residues" evidence="1">
    <location>
        <begin position="51"/>
        <end position="64"/>
    </location>
</feature>
<feature type="compositionally biased region" description="Low complexity" evidence="1">
    <location>
        <begin position="20"/>
        <end position="33"/>
    </location>
</feature>
<keyword evidence="3" id="KW-1185">Reference proteome</keyword>
<protein>
    <submittedName>
        <fullName evidence="2">Uncharacterized protein</fullName>
    </submittedName>
</protein>
<sequence length="222" mass="23544">MHLGRASEAAQRLSKENEVLSKQLSALKSSSVAGSGGHGPSAMETGKVPAENNNNASPMKQQAGEQDAVSKEPGEQDKKVDEMKLKFEFKMQPDRQEKGLDGQIKVDEQELPAGQAAPPGNPPASPPGSPPGNPPGNFPGRKRGVHSEKDECADPQKQKLSLPGRFGERPMASDCPTSKASRDVSPRDLPSGFIGVVPVGSGRVHCLLIANSTKNIRRSAKR</sequence>
<feature type="compositionally biased region" description="Pro residues" evidence="1">
    <location>
        <begin position="119"/>
        <end position="137"/>
    </location>
</feature>
<dbReference type="EMBL" id="CAJNNV010028915">
    <property type="protein sequence ID" value="CAE8626133.1"/>
    <property type="molecule type" value="Genomic_DNA"/>
</dbReference>
<dbReference type="AlphaFoldDB" id="A0A813GM17"/>
<evidence type="ECO:0000313" key="3">
    <source>
        <dbReference type="Proteomes" id="UP000654075"/>
    </source>
</evidence>
<reference evidence="2" key="1">
    <citation type="submission" date="2021-02" db="EMBL/GenBank/DDBJ databases">
        <authorList>
            <person name="Dougan E. K."/>
            <person name="Rhodes N."/>
            <person name="Thang M."/>
            <person name="Chan C."/>
        </authorList>
    </citation>
    <scope>NUCLEOTIDE SEQUENCE</scope>
</reference>
<proteinExistence type="predicted"/>
<accession>A0A813GM17</accession>
<name>A0A813GM17_POLGL</name>
<gene>
    <name evidence="2" type="ORF">PGLA1383_LOCUS43097</name>
</gene>
<dbReference type="Proteomes" id="UP000654075">
    <property type="component" value="Unassembled WGS sequence"/>
</dbReference>